<reference evidence="2" key="1">
    <citation type="submission" date="2021-01" db="EMBL/GenBank/DDBJ databases">
        <title>Adiantum capillus-veneris genome.</title>
        <authorList>
            <person name="Fang Y."/>
            <person name="Liao Q."/>
        </authorList>
    </citation>
    <scope>NUCLEOTIDE SEQUENCE</scope>
    <source>
        <strain evidence="2">H3</strain>
        <tissue evidence="2">Leaf</tissue>
    </source>
</reference>
<feature type="region of interest" description="Disordered" evidence="1">
    <location>
        <begin position="1"/>
        <end position="30"/>
    </location>
</feature>
<comment type="caution">
    <text evidence="2">The sequence shown here is derived from an EMBL/GenBank/DDBJ whole genome shotgun (WGS) entry which is preliminary data.</text>
</comment>
<gene>
    <name evidence="2" type="ORF">GOP47_0009773</name>
</gene>
<feature type="region of interest" description="Disordered" evidence="1">
    <location>
        <begin position="47"/>
        <end position="76"/>
    </location>
</feature>
<keyword evidence="3" id="KW-1185">Reference proteome</keyword>
<name>A0A9D4ZJ10_ADICA</name>
<dbReference type="PANTHER" id="PTHR35740">
    <property type="entry name" value="OS12G0111700 PROTEIN"/>
    <property type="match status" value="1"/>
</dbReference>
<dbReference type="OrthoDB" id="1903589at2759"/>
<organism evidence="2 3">
    <name type="scientific">Adiantum capillus-veneris</name>
    <name type="common">Maidenhair fern</name>
    <dbReference type="NCBI Taxonomy" id="13818"/>
    <lineage>
        <taxon>Eukaryota</taxon>
        <taxon>Viridiplantae</taxon>
        <taxon>Streptophyta</taxon>
        <taxon>Embryophyta</taxon>
        <taxon>Tracheophyta</taxon>
        <taxon>Polypodiopsida</taxon>
        <taxon>Polypodiidae</taxon>
        <taxon>Polypodiales</taxon>
        <taxon>Pteridineae</taxon>
        <taxon>Pteridaceae</taxon>
        <taxon>Vittarioideae</taxon>
        <taxon>Adiantum</taxon>
    </lineage>
</organism>
<dbReference type="Proteomes" id="UP000886520">
    <property type="component" value="Chromosome 9"/>
</dbReference>
<dbReference type="PANTHER" id="PTHR35740:SF1">
    <property type="entry name" value="OS12G0111700 PROTEIN"/>
    <property type="match status" value="1"/>
</dbReference>
<feature type="compositionally biased region" description="Polar residues" evidence="1">
    <location>
        <begin position="1"/>
        <end position="18"/>
    </location>
</feature>
<evidence type="ECO:0000313" key="2">
    <source>
        <dbReference type="EMBL" id="KAI5075697.1"/>
    </source>
</evidence>
<dbReference type="EMBL" id="JABFUD020000009">
    <property type="protein sequence ID" value="KAI5075697.1"/>
    <property type="molecule type" value="Genomic_DNA"/>
</dbReference>
<dbReference type="AlphaFoldDB" id="A0A9D4ZJ10"/>
<proteinExistence type="predicted"/>
<sequence>MSSNSRRAPLSDLSNLSPRPSCPSPLKSPACVSSACKPNRTNAVLLPNAARSSHPELSAADGGRQDTTAIPSSPCLGSATQTALAAMEEEACTPQATKRETPKGEGSIIYSRRKAADPSILIRSCPPPRHHLKTRNQDRNKAVKRGFSAAMLKEDVCQRSRRHSLPSLPKKQWLPEDFVAAQRLHFAEVDAFELCEEEGDLSDEG</sequence>
<evidence type="ECO:0000313" key="3">
    <source>
        <dbReference type="Proteomes" id="UP000886520"/>
    </source>
</evidence>
<evidence type="ECO:0000256" key="1">
    <source>
        <dbReference type="SAM" id="MobiDB-lite"/>
    </source>
</evidence>
<accession>A0A9D4ZJ10</accession>
<feature type="region of interest" description="Disordered" evidence="1">
    <location>
        <begin position="90"/>
        <end position="109"/>
    </location>
</feature>
<protein>
    <submittedName>
        <fullName evidence="2">Uncharacterized protein</fullName>
    </submittedName>
</protein>